<dbReference type="PANTHER" id="PTHR46910:SF9">
    <property type="entry name" value="MISCELLANEOUS ZN(II)2CYS6 TRANSCRIPTION FACTOR (EUROFUNG)"/>
    <property type="match status" value="1"/>
</dbReference>
<dbReference type="CDD" id="cd12148">
    <property type="entry name" value="fungal_TF_MHR"/>
    <property type="match status" value="1"/>
</dbReference>
<feature type="region of interest" description="Disordered" evidence="2">
    <location>
        <begin position="91"/>
        <end position="122"/>
    </location>
</feature>
<evidence type="ECO:0000313" key="5">
    <source>
        <dbReference type="Proteomes" id="UP000078559"/>
    </source>
</evidence>
<dbReference type="GO" id="GO:0008270">
    <property type="term" value="F:zinc ion binding"/>
    <property type="evidence" value="ECO:0007669"/>
    <property type="project" value="InterPro"/>
</dbReference>
<proteinExistence type="predicted"/>
<dbReference type="EMBL" id="KN796114">
    <property type="protein sequence ID" value="KUI63753.1"/>
    <property type="molecule type" value="Genomic_DNA"/>
</dbReference>
<dbReference type="InterPro" id="IPR007219">
    <property type="entry name" value="XnlR_reg_dom"/>
</dbReference>
<feature type="region of interest" description="Disordered" evidence="2">
    <location>
        <begin position="587"/>
        <end position="652"/>
    </location>
</feature>
<dbReference type="AlphaFoldDB" id="A0A194VIE4"/>
<dbReference type="GO" id="GO:0006351">
    <property type="term" value="P:DNA-templated transcription"/>
    <property type="evidence" value="ECO:0007669"/>
    <property type="project" value="InterPro"/>
</dbReference>
<dbReference type="OrthoDB" id="3266505at2759"/>
<gene>
    <name evidence="4" type="ORF">VM1G_10591</name>
</gene>
<evidence type="ECO:0000256" key="2">
    <source>
        <dbReference type="SAM" id="MobiDB-lite"/>
    </source>
</evidence>
<evidence type="ECO:0000256" key="1">
    <source>
        <dbReference type="ARBA" id="ARBA00023242"/>
    </source>
</evidence>
<protein>
    <submittedName>
        <fullName evidence="4">Transcriptional activator protein acu-15</fullName>
    </submittedName>
</protein>
<dbReference type="Proteomes" id="UP000078559">
    <property type="component" value="Unassembled WGS sequence"/>
</dbReference>
<keyword evidence="5" id="KW-1185">Reference proteome</keyword>
<feature type="region of interest" description="Disordered" evidence="2">
    <location>
        <begin position="1"/>
        <end position="67"/>
    </location>
</feature>
<dbReference type="GO" id="GO:0003700">
    <property type="term" value="F:DNA-binding transcription factor activity"/>
    <property type="evidence" value="ECO:0007669"/>
    <property type="project" value="InterPro"/>
</dbReference>
<dbReference type="GO" id="GO:0003677">
    <property type="term" value="F:DNA binding"/>
    <property type="evidence" value="ECO:0007669"/>
    <property type="project" value="InterPro"/>
</dbReference>
<accession>A0A194VIE4</accession>
<evidence type="ECO:0000259" key="3">
    <source>
        <dbReference type="SMART" id="SM00906"/>
    </source>
</evidence>
<organism evidence="4 5">
    <name type="scientific">Cytospora mali</name>
    <name type="common">Apple Valsa canker fungus</name>
    <name type="synonym">Valsa mali</name>
    <dbReference type="NCBI Taxonomy" id="578113"/>
    <lineage>
        <taxon>Eukaryota</taxon>
        <taxon>Fungi</taxon>
        <taxon>Dikarya</taxon>
        <taxon>Ascomycota</taxon>
        <taxon>Pezizomycotina</taxon>
        <taxon>Sordariomycetes</taxon>
        <taxon>Sordariomycetidae</taxon>
        <taxon>Diaporthales</taxon>
        <taxon>Cytosporaceae</taxon>
        <taxon>Cytospora</taxon>
    </lineage>
</organism>
<feature type="compositionally biased region" description="Polar residues" evidence="2">
    <location>
        <begin position="630"/>
        <end position="639"/>
    </location>
</feature>
<evidence type="ECO:0000313" key="4">
    <source>
        <dbReference type="EMBL" id="KUI63753.1"/>
    </source>
</evidence>
<sequence>MSARLSRRMSAASSPGQYGDDDWSQTESRSPTEHPSKRRRTASIRHSGNQEIGLMRDGGEPDRPRFVGSGSGIYFVRTVYDILARSSGAATGVQSQLVPGEDDQLEDAHEPREGGAITPGTTARAPFWRADEVIPSGGSEAPDITFEALVHWSKSYFEIWHPAFPILHGPEALEILDNVATNGIESLSAPDSAIVRAIISISLADARQTGSNRGQEINALRPVPSDLVFHNLDHVASCLLFVLGTPASLKNIQASLCVELLLVTMLRFNMASRLGGVVVRMAYHLGLHRCPLRYNNFSPHEILMRKRIWWSFYCLERLVCQALGLPLDVQDDDVDVCYPTTEYHQTTKDGHAPYKNSPEVRQTPVSGSHRLQLLTLLAKHAQIRGMILELRHKNLHVRQDSVERALHVQSRLTRWANEVHEVITGEGTDNEDDAQEGLEALRDKDDSAISPFYRTLLLILQHESTIALNRPLMAKKPATSASQAALQACIGASRALLETIDSPQPLTINETSLATIVVWPLLTWSVWMSCFILTYAALEGVTSVSSAQKYAKRSLRILKQLSRRGTVWPDSCAQAVEHLISALERRKFKPSAVPDNNDAQTQDSTPTNNRSHLRDSTGQKTHKRARPAQRTDTTGSSSRPRPEPQHDESQFSHFVARPQDATRYHEQPTEPGALDAGVAPTSYFIAESPNVFMGISGQDWLDPLSALDFSNFAQADSADSAMGFGFY</sequence>
<feature type="domain" description="Xylanolytic transcriptional activator regulatory" evidence="3">
    <location>
        <begin position="271"/>
        <end position="345"/>
    </location>
</feature>
<dbReference type="InterPro" id="IPR050987">
    <property type="entry name" value="AtrR-like"/>
</dbReference>
<dbReference type="SMART" id="SM00906">
    <property type="entry name" value="Fungal_trans"/>
    <property type="match status" value="1"/>
</dbReference>
<name>A0A194VIE4_CYTMA</name>
<dbReference type="Pfam" id="PF04082">
    <property type="entry name" value="Fungal_trans"/>
    <property type="match status" value="1"/>
</dbReference>
<feature type="compositionally biased region" description="Basic and acidic residues" evidence="2">
    <location>
        <begin position="640"/>
        <end position="650"/>
    </location>
</feature>
<dbReference type="PANTHER" id="PTHR46910">
    <property type="entry name" value="TRANSCRIPTION FACTOR PDR1"/>
    <property type="match status" value="1"/>
</dbReference>
<feature type="compositionally biased region" description="Low complexity" evidence="2">
    <location>
        <begin position="1"/>
        <end position="14"/>
    </location>
</feature>
<reference evidence="4" key="1">
    <citation type="submission" date="2014-12" db="EMBL/GenBank/DDBJ databases">
        <title>Genome Sequence of Valsa Canker Pathogens Uncovers a Specific Adaption of Colonization on Woody Bark.</title>
        <authorList>
            <person name="Yin Z."/>
            <person name="Liu H."/>
            <person name="Gao X."/>
            <person name="Li Z."/>
            <person name="Song N."/>
            <person name="Ke X."/>
            <person name="Dai Q."/>
            <person name="Wu Y."/>
            <person name="Sun Y."/>
            <person name="Xu J.-R."/>
            <person name="Kang Z.K."/>
            <person name="Wang L."/>
            <person name="Huang L."/>
        </authorList>
    </citation>
    <scope>NUCLEOTIDE SEQUENCE [LARGE SCALE GENOMIC DNA]</scope>
    <source>
        <strain evidence="4">03-8</strain>
    </source>
</reference>
<feature type="compositionally biased region" description="Polar residues" evidence="2">
    <location>
        <begin position="597"/>
        <end position="610"/>
    </location>
</feature>
<keyword evidence="1" id="KW-0539">Nucleus</keyword>